<evidence type="ECO:0000256" key="2">
    <source>
        <dbReference type="ARBA" id="ARBA00006727"/>
    </source>
</evidence>
<feature type="transmembrane region" description="Helical" evidence="4">
    <location>
        <begin position="57"/>
        <end position="77"/>
    </location>
</feature>
<organism evidence="5 6">
    <name type="scientific">Coprinopsis marcescibilis</name>
    <name type="common">Agaric fungus</name>
    <name type="synonym">Psathyrella marcescibilis</name>
    <dbReference type="NCBI Taxonomy" id="230819"/>
    <lineage>
        <taxon>Eukaryota</taxon>
        <taxon>Fungi</taxon>
        <taxon>Dikarya</taxon>
        <taxon>Basidiomycota</taxon>
        <taxon>Agaricomycotina</taxon>
        <taxon>Agaricomycetes</taxon>
        <taxon>Agaricomycetidae</taxon>
        <taxon>Agaricales</taxon>
        <taxon>Agaricineae</taxon>
        <taxon>Psathyrellaceae</taxon>
        <taxon>Coprinopsis</taxon>
    </lineage>
</organism>
<keyword evidence="4" id="KW-1133">Transmembrane helix</keyword>
<name>A0A5C3KUC7_COPMA</name>
<feature type="transmembrane region" description="Helical" evidence="4">
    <location>
        <begin position="185"/>
        <end position="205"/>
    </location>
</feature>
<evidence type="ECO:0000256" key="1">
    <source>
        <dbReference type="ARBA" id="ARBA00004141"/>
    </source>
</evidence>
<sequence>MKSTTSIHDGSSLDCVSTVESKEAYASNTSNEDDLVHKEAGTRGSPDDFREGGLQGWLSIAGGTLVSFCTFGVVQSFGVYQDYYTRVTLNQNSPSEVSWIGSVQVFLLFALGLPANRLLENGYFHHCMIVGTVIYAISVFMLSLAQPHQYYQHFLAQGVGLGTGMGLMFLPCFTMTSHYFRQKRSLAMGIVVAGSSVGACLYPVILNNLFEHQSFAWGIRAVGILDVGLLLVANLIMKPRLAIRKVGNESTPPASFKEVIRDSQFVVFAIGTFFLYAALHSVDAQFLKYSITIMNASSIFGRILPNVVADFYGPLNILIASSGVCGALMFALFGATNVAGVAGFGIVYGFFSGGVVSLTTPAVASFITHADLSDLGIRIGALSFVLAFALLTGNPIAGALLTSEHHWQRPLIFAAVVAFAGTACYLFIWKSVSVRRNSKRI</sequence>
<feature type="transmembrane region" description="Helical" evidence="4">
    <location>
        <begin position="97"/>
        <end position="116"/>
    </location>
</feature>
<evidence type="ECO:0000256" key="3">
    <source>
        <dbReference type="SAM" id="MobiDB-lite"/>
    </source>
</evidence>
<dbReference type="InterPro" id="IPR011701">
    <property type="entry name" value="MFS"/>
</dbReference>
<dbReference type="Gene3D" id="1.20.1250.20">
    <property type="entry name" value="MFS general substrate transporter like domains"/>
    <property type="match status" value="2"/>
</dbReference>
<feature type="transmembrane region" description="Helical" evidence="4">
    <location>
        <begin position="288"/>
        <end position="308"/>
    </location>
</feature>
<dbReference type="InterPro" id="IPR036259">
    <property type="entry name" value="MFS_trans_sf"/>
</dbReference>
<protein>
    <submittedName>
        <fullName evidence="5">MFS general substrate transporter</fullName>
    </submittedName>
</protein>
<feature type="region of interest" description="Disordered" evidence="3">
    <location>
        <begin position="26"/>
        <end position="48"/>
    </location>
</feature>
<dbReference type="Proteomes" id="UP000307440">
    <property type="component" value="Unassembled WGS sequence"/>
</dbReference>
<dbReference type="SUPFAM" id="SSF103473">
    <property type="entry name" value="MFS general substrate transporter"/>
    <property type="match status" value="1"/>
</dbReference>
<feature type="transmembrane region" description="Helical" evidence="4">
    <location>
        <begin position="150"/>
        <end position="173"/>
    </location>
</feature>
<keyword evidence="4" id="KW-0812">Transmembrane</keyword>
<dbReference type="PANTHER" id="PTHR11360:SF234">
    <property type="entry name" value="MFS-TYPE TRANSPORTER DBAD-RELATED"/>
    <property type="match status" value="1"/>
</dbReference>
<proteinExistence type="inferred from homology"/>
<dbReference type="AlphaFoldDB" id="A0A5C3KUC7"/>
<dbReference type="GO" id="GO:0022857">
    <property type="term" value="F:transmembrane transporter activity"/>
    <property type="evidence" value="ECO:0007669"/>
    <property type="project" value="InterPro"/>
</dbReference>
<dbReference type="Pfam" id="PF07690">
    <property type="entry name" value="MFS_1"/>
    <property type="match status" value="1"/>
</dbReference>
<comment type="similarity">
    <text evidence="2">Belongs to the major facilitator superfamily. Monocarboxylate porter (TC 2.A.1.13) family.</text>
</comment>
<gene>
    <name evidence="5" type="ORF">FA15DRAFT_680861</name>
</gene>
<feature type="transmembrane region" description="Helical" evidence="4">
    <location>
        <begin position="407"/>
        <end position="429"/>
    </location>
</feature>
<feature type="transmembrane region" description="Helical" evidence="4">
    <location>
        <begin position="341"/>
        <end position="367"/>
    </location>
</feature>
<feature type="transmembrane region" description="Helical" evidence="4">
    <location>
        <begin position="315"/>
        <end position="335"/>
    </location>
</feature>
<dbReference type="PANTHER" id="PTHR11360">
    <property type="entry name" value="MONOCARBOXYLATE TRANSPORTER"/>
    <property type="match status" value="1"/>
</dbReference>
<feature type="transmembrane region" description="Helical" evidence="4">
    <location>
        <begin position="123"/>
        <end position="144"/>
    </location>
</feature>
<comment type="subcellular location">
    <subcellularLocation>
        <location evidence="1">Membrane</location>
        <topology evidence="1">Multi-pass membrane protein</topology>
    </subcellularLocation>
</comment>
<evidence type="ECO:0000256" key="4">
    <source>
        <dbReference type="SAM" id="Phobius"/>
    </source>
</evidence>
<dbReference type="EMBL" id="ML210206">
    <property type="protein sequence ID" value="TFK24106.1"/>
    <property type="molecule type" value="Genomic_DNA"/>
</dbReference>
<feature type="transmembrane region" description="Helical" evidence="4">
    <location>
        <begin position="217"/>
        <end position="237"/>
    </location>
</feature>
<dbReference type="OrthoDB" id="6499973at2759"/>
<accession>A0A5C3KUC7</accession>
<feature type="compositionally biased region" description="Basic and acidic residues" evidence="3">
    <location>
        <begin position="34"/>
        <end position="48"/>
    </location>
</feature>
<keyword evidence="4" id="KW-0472">Membrane</keyword>
<dbReference type="GO" id="GO:0016020">
    <property type="term" value="C:membrane"/>
    <property type="evidence" value="ECO:0007669"/>
    <property type="project" value="UniProtKB-SubCell"/>
</dbReference>
<feature type="transmembrane region" description="Helical" evidence="4">
    <location>
        <begin position="265"/>
        <end position="282"/>
    </location>
</feature>
<feature type="transmembrane region" description="Helical" evidence="4">
    <location>
        <begin position="379"/>
        <end position="401"/>
    </location>
</feature>
<keyword evidence="6" id="KW-1185">Reference proteome</keyword>
<dbReference type="InterPro" id="IPR050327">
    <property type="entry name" value="Proton-linked_MCT"/>
</dbReference>
<evidence type="ECO:0000313" key="5">
    <source>
        <dbReference type="EMBL" id="TFK24106.1"/>
    </source>
</evidence>
<evidence type="ECO:0000313" key="6">
    <source>
        <dbReference type="Proteomes" id="UP000307440"/>
    </source>
</evidence>
<reference evidence="5 6" key="1">
    <citation type="journal article" date="2019" name="Nat. Ecol. Evol.">
        <title>Megaphylogeny resolves global patterns of mushroom evolution.</title>
        <authorList>
            <person name="Varga T."/>
            <person name="Krizsan K."/>
            <person name="Foldi C."/>
            <person name="Dima B."/>
            <person name="Sanchez-Garcia M."/>
            <person name="Sanchez-Ramirez S."/>
            <person name="Szollosi G.J."/>
            <person name="Szarkandi J.G."/>
            <person name="Papp V."/>
            <person name="Albert L."/>
            <person name="Andreopoulos W."/>
            <person name="Angelini C."/>
            <person name="Antonin V."/>
            <person name="Barry K.W."/>
            <person name="Bougher N.L."/>
            <person name="Buchanan P."/>
            <person name="Buyck B."/>
            <person name="Bense V."/>
            <person name="Catcheside P."/>
            <person name="Chovatia M."/>
            <person name="Cooper J."/>
            <person name="Damon W."/>
            <person name="Desjardin D."/>
            <person name="Finy P."/>
            <person name="Geml J."/>
            <person name="Haridas S."/>
            <person name="Hughes K."/>
            <person name="Justo A."/>
            <person name="Karasinski D."/>
            <person name="Kautmanova I."/>
            <person name="Kiss B."/>
            <person name="Kocsube S."/>
            <person name="Kotiranta H."/>
            <person name="LaButti K.M."/>
            <person name="Lechner B.E."/>
            <person name="Liimatainen K."/>
            <person name="Lipzen A."/>
            <person name="Lukacs Z."/>
            <person name="Mihaltcheva S."/>
            <person name="Morgado L.N."/>
            <person name="Niskanen T."/>
            <person name="Noordeloos M.E."/>
            <person name="Ohm R.A."/>
            <person name="Ortiz-Santana B."/>
            <person name="Ovrebo C."/>
            <person name="Racz N."/>
            <person name="Riley R."/>
            <person name="Savchenko A."/>
            <person name="Shiryaev A."/>
            <person name="Soop K."/>
            <person name="Spirin V."/>
            <person name="Szebenyi C."/>
            <person name="Tomsovsky M."/>
            <person name="Tulloss R.E."/>
            <person name="Uehling J."/>
            <person name="Grigoriev I.V."/>
            <person name="Vagvolgyi C."/>
            <person name="Papp T."/>
            <person name="Martin F.M."/>
            <person name="Miettinen O."/>
            <person name="Hibbett D.S."/>
            <person name="Nagy L.G."/>
        </authorList>
    </citation>
    <scope>NUCLEOTIDE SEQUENCE [LARGE SCALE GENOMIC DNA]</scope>
    <source>
        <strain evidence="5 6">CBS 121175</strain>
    </source>
</reference>